<evidence type="ECO:0000256" key="5">
    <source>
        <dbReference type="RuleBase" id="RU361279"/>
    </source>
</evidence>
<dbReference type="SUPFAM" id="SSF100950">
    <property type="entry name" value="NagB/RpiA/CoA transferase-like"/>
    <property type="match status" value="1"/>
</dbReference>
<reference evidence="6 7" key="1">
    <citation type="submission" date="2020-08" db="EMBL/GenBank/DDBJ databases">
        <title>Genomic Encyclopedia of Type Strains, Phase IV (KMG-IV): sequencing the most valuable type-strain genomes for metagenomic binning, comparative biology and taxonomic classification.</title>
        <authorList>
            <person name="Goeker M."/>
        </authorList>
    </citation>
    <scope>NUCLEOTIDE SEQUENCE [LARGE SCALE GENOMIC DNA]</scope>
    <source>
        <strain evidence="6 7">DSM 25897</strain>
    </source>
</reference>
<dbReference type="EMBL" id="JACHHX010000014">
    <property type="protein sequence ID" value="MBB5016126.1"/>
    <property type="molecule type" value="Genomic_DNA"/>
</dbReference>
<dbReference type="GO" id="GO:0046872">
    <property type="term" value="F:metal ion binding"/>
    <property type="evidence" value="ECO:0007669"/>
    <property type="project" value="UniProtKB-KW"/>
</dbReference>
<keyword evidence="7" id="KW-1185">Reference proteome</keyword>
<protein>
    <recommendedName>
        <fullName evidence="5">5-formyltetrahydrofolate cyclo-ligase</fullName>
        <ecNumber evidence="5">6.3.3.2</ecNumber>
    </recommendedName>
</protein>
<dbReference type="PANTHER" id="PTHR23407:SF1">
    <property type="entry name" value="5-FORMYLTETRAHYDROFOLATE CYCLO-LIGASE"/>
    <property type="match status" value="1"/>
</dbReference>
<keyword evidence="2 4" id="KW-0547">Nucleotide-binding</keyword>
<evidence type="ECO:0000256" key="4">
    <source>
        <dbReference type="PIRSR" id="PIRSR006806-1"/>
    </source>
</evidence>
<evidence type="ECO:0000256" key="3">
    <source>
        <dbReference type="ARBA" id="ARBA00022840"/>
    </source>
</evidence>
<keyword evidence="3 4" id="KW-0067">ATP-binding</keyword>
<evidence type="ECO:0000313" key="7">
    <source>
        <dbReference type="Proteomes" id="UP000519004"/>
    </source>
</evidence>
<dbReference type="PANTHER" id="PTHR23407">
    <property type="entry name" value="ATPASE INHIBITOR/5-FORMYLTETRAHYDROFOLATE CYCLO-LIGASE"/>
    <property type="match status" value="1"/>
</dbReference>
<dbReference type="InterPro" id="IPR002698">
    <property type="entry name" value="FTHF_cligase"/>
</dbReference>
<comment type="caution">
    <text evidence="6">The sequence shown here is derived from an EMBL/GenBank/DDBJ whole genome shotgun (WGS) entry which is preliminary data.</text>
</comment>
<proteinExistence type="inferred from homology"/>
<dbReference type="AlphaFoldDB" id="A0A7W8DF60"/>
<dbReference type="Proteomes" id="UP000519004">
    <property type="component" value="Unassembled WGS sequence"/>
</dbReference>
<dbReference type="GO" id="GO:0005524">
    <property type="term" value="F:ATP binding"/>
    <property type="evidence" value="ECO:0007669"/>
    <property type="project" value="UniProtKB-KW"/>
</dbReference>
<dbReference type="PIRSF" id="PIRSF006806">
    <property type="entry name" value="FTHF_cligase"/>
    <property type="match status" value="1"/>
</dbReference>
<evidence type="ECO:0000256" key="2">
    <source>
        <dbReference type="ARBA" id="ARBA00022741"/>
    </source>
</evidence>
<keyword evidence="5" id="KW-0479">Metal-binding</keyword>
<dbReference type="Gene3D" id="3.40.50.10420">
    <property type="entry name" value="NagB/RpiA/CoA transferase-like"/>
    <property type="match status" value="1"/>
</dbReference>
<dbReference type="InterPro" id="IPR024185">
    <property type="entry name" value="FTHF_cligase-like_sf"/>
</dbReference>
<dbReference type="Pfam" id="PF01812">
    <property type="entry name" value="5-FTHF_cyc-lig"/>
    <property type="match status" value="1"/>
</dbReference>
<dbReference type="GO" id="GO:0035999">
    <property type="term" value="P:tetrahydrofolate interconversion"/>
    <property type="evidence" value="ECO:0007669"/>
    <property type="project" value="TreeGrafter"/>
</dbReference>
<name>A0A7W8DF60_9GAMM</name>
<dbReference type="GO" id="GO:0030272">
    <property type="term" value="F:5-formyltetrahydrofolate cyclo-ligase activity"/>
    <property type="evidence" value="ECO:0007669"/>
    <property type="project" value="UniProtKB-EC"/>
</dbReference>
<evidence type="ECO:0000256" key="1">
    <source>
        <dbReference type="ARBA" id="ARBA00010638"/>
    </source>
</evidence>
<dbReference type="GO" id="GO:0009396">
    <property type="term" value="P:folic acid-containing compound biosynthetic process"/>
    <property type="evidence" value="ECO:0007669"/>
    <property type="project" value="TreeGrafter"/>
</dbReference>
<comment type="similarity">
    <text evidence="1 5">Belongs to the 5-formyltetrahydrofolate cyclo-ligase family.</text>
</comment>
<dbReference type="EC" id="6.3.3.2" evidence="5"/>
<feature type="binding site" evidence="4">
    <location>
        <position position="45"/>
    </location>
    <ligand>
        <name>substrate</name>
    </ligand>
</feature>
<gene>
    <name evidence="6" type="ORF">HNQ58_002036</name>
</gene>
<feature type="binding site" evidence="4">
    <location>
        <begin position="122"/>
        <end position="130"/>
    </location>
    <ligand>
        <name>ATP</name>
        <dbReference type="ChEBI" id="CHEBI:30616"/>
    </ligand>
</feature>
<keyword evidence="6" id="KW-0436">Ligase</keyword>
<evidence type="ECO:0000313" key="6">
    <source>
        <dbReference type="EMBL" id="MBB5016126.1"/>
    </source>
</evidence>
<dbReference type="InterPro" id="IPR037171">
    <property type="entry name" value="NagB/RpiA_transferase-like"/>
</dbReference>
<organism evidence="6 7">
    <name type="scientific">Rehaibacterium terrae</name>
    <dbReference type="NCBI Taxonomy" id="1341696"/>
    <lineage>
        <taxon>Bacteria</taxon>
        <taxon>Pseudomonadati</taxon>
        <taxon>Pseudomonadota</taxon>
        <taxon>Gammaproteobacteria</taxon>
        <taxon>Lysobacterales</taxon>
        <taxon>Lysobacteraceae</taxon>
        <taxon>Rehaibacterium</taxon>
    </lineage>
</organism>
<comment type="catalytic activity">
    <reaction evidence="5">
        <text>(6S)-5-formyl-5,6,7,8-tetrahydrofolate + ATP = (6R)-5,10-methenyltetrahydrofolate + ADP + phosphate</text>
        <dbReference type="Rhea" id="RHEA:10488"/>
        <dbReference type="ChEBI" id="CHEBI:30616"/>
        <dbReference type="ChEBI" id="CHEBI:43474"/>
        <dbReference type="ChEBI" id="CHEBI:57455"/>
        <dbReference type="ChEBI" id="CHEBI:57457"/>
        <dbReference type="ChEBI" id="CHEBI:456216"/>
        <dbReference type="EC" id="6.3.3.2"/>
    </reaction>
</comment>
<sequence length="182" mass="20012">MQARRRALDARTRIASAEALAHQLGALPALSAPGYVAGYWAVDGELSLHAAVPRLADHVVYCLPCLADDTRLQFAPWRAGDPLVQNRYGIPEPDLAPSSRLSPSELSVVLLPLVAFDRRGNRLGMGAGYYDRSFAFRRERAAPPLLVGIGYAFQEVDTLSVQPWDVPLDFVVTERELIACQR</sequence>
<keyword evidence="5" id="KW-0460">Magnesium</keyword>
<dbReference type="NCBIfam" id="TIGR02727">
    <property type="entry name" value="MTHFS_bact"/>
    <property type="match status" value="1"/>
</dbReference>
<comment type="cofactor">
    <cofactor evidence="5">
        <name>Mg(2+)</name>
        <dbReference type="ChEBI" id="CHEBI:18420"/>
    </cofactor>
</comment>
<accession>A0A7W8DF60</accession>